<dbReference type="InterPro" id="IPR036465">
    <property type="entry name" value="vWFA_dom_sf"/>
</dbReference>
<evidence type="ECO:0000313" key="3">
    <source>
        <dbReference type="EMBL" id="KAG8436688.1"/>
    </source>
</evidence>
<dbReference type="FunFam" id="3.40.50.410:FF:000034">
    <property type="entry name" value="calcium-activated chloride channel regulator 1"/>
    <property type="match status" value="1"/>
</dbReference>
<dbReference type="OrthoDB" id="687730at2759"/>
<comment type="caution">
    <text evidence="3">The sequence shown here is derived from an EMBL/GenBank/DDBJ whole genome shotgun (WGS) entry which is preliminary data.</text>
</comment>
<feature type="domain" description="VWFA" evidence="2">
    <location>
        <begin position="306"/>
        <end position="476"/>
    </location>
</feature>
<dbReference type="Proteomes" id="UP000812440">
    <property type="component" value="Chromosome 4"/>
</dbReference>
<accession>A0A8T2J090</accession>
<feature type="non-terminal residue" evidence="3">
    <location>
        <position position="1"/>
    </location>
</feature>
<reference evidence="3" key="1">
    <citation type="thesis" date="2020" institute="ProQuest LLC" country="789 East Eisenhower Parkway, Ann Arbor, MI, USA">
        <title>Comparative Genomics and Chromosome Evolution.</title>
        <authorList>
            <person name="Mudd A.B."/>
        </authorList>
    </citation>
    <scope>NUCLEOTIDE SEQUENCE</scope>
    <source>
        <strain evidence="3">Female2</strain>
        <tissue evidence="3">Blood</tissue>
    </source>
</reference>
<keyword evidence="4" id="KW-1185">Reference proteome</keyword>
<dbReference type="InterPro" id="IPR013642">
    <property type="entry name" value="CLCA_N"/>
</dbReference>
<organism evidence="3 4">
    <name type="scientific">Hymenochirus boettgeri</name>
    <name type="common">Congo dwarf clawed frog</name>
    <dbReference type="NCBI Taxonomy" id="247094"/>
    <lineage>
        <taxon>Eukaryota</taxon>
        <taxon>Metazoa</taxon>
        <taxon>Chordata</taxon>
        <taxon>Craniata</taxon>
        <taxon>Vertebrata</taxon>
        <taxon>Euteleostomi</taxon>
        <taxon>Amphibia</taxon>
        <taxon>Batrachia</taxon>
        <taxon>Anura</taxon>
        <taxon>Pipoidea</taxon>
        <taxon>Pipidae</taxon>
        <taxon>Pipinae</taxon>
        <taxon>Hymenochirus</taxon>
    </lineage>
</organism>
<gene>
    <name evidence="3" type="ORF">GDO86_007687</name>
</gene>
<dbReference type="SMART" id="SM00327">
    <property type="entry name" value="VWA"/>
    <property type="match status" value="1"/>
</dbReference>
<evidence type="ECO:0000256" key="1">
    <source>
        <dbReference type="SAM" id="SignalP"/>
    </source>
</evidence>
<dbReference type="Gene3D" id="3.40.50.410">
    <property type="entry name" value="von Willebrand factor, type A domain"/>
    <property type="match status" value="1"/>
</dbReference>
<dbReference type="PROSITE" id="PS50234">
    <property type="entry name" value="VWFA"/>
    <property type="match status" value="1"/>
</dbReference>
<dbReference type="GO" id="GO:0005886">
    <property type="term" value="C:plasma membrane"/>
    <property type="evidence" value="ECO:0007669"/>
    <property type="project" value="TreeGrafter"/>
</dbReference>
<dbReference type="EMBL" id="JAACNH010000007">
    <property type="protein sequence ID" value="KAG8436688.1"/>
    <property type="molecule type" value="Genomic_DNA"/>
</dbReference>
<sequence>MRILHILTLICTFQAMHSARDSLVQLKNNGYEDIVIAINPKIPENGKIIEKIKNMLTDASTYMLQATKNRVFIRNAKILIPNTWTSNSSYGRPKLESYDKADVIIAEPFLSGDDPYTLQYGGCGEKGKYIHLTPNFLLNDEVLPIYGPRGRVLVHEWAHLRWGVFDEYNLNVPYYLSEKREVEATRCSLKTKGLNLIEVCQRGQCKTEACKRDPNTGLYEEGCTFYPEMDNRVEESIMYGQALDPVHAFCDGISHNIEAPNQQNRLCNRQSTWDVIMKSPDMSSPPLQDTNIPLPTISLLQYRDRVVSLVLDVSGSMGGFNRIIRLYQASEVYIMQIVESGSYVGIVTFSNVAEIKSELVKITDTFQREKLKSLLPTVANGGTNICAGVQKGFEVNQKRDQSTFGTEIVLLTDGEDSGISSCFSEVTNSGAIIHTIALGDKADQGLEKLSTLTGGLKLSATDKVDANGLIDAFSGIVSNTGNVTQQSIQIESLATQVKQKDCLNGSIAIDPTLGNNTFFLVTWESVIPGITVTDPNRKAYTESNFTSDAVSKSARLLVPGKAQNGTWLYSLCSTVQQVIGITVNSRAVSDDVPPIVAEAYMNDDSTSYPKPMVVYAIVTQGLSPVLGATVTAVIEPQVGSIRTLELLDNGAG</sequence>
<dbReference type="CDD" id="cd00198">
    <property type="entry name" value="vWFA"/>
    <property type="match status" value="1"/>
</dbReference>
<dbReference type="GO" id="GO:0005229">
    <property type="term" value="F:intracellularly calcium-gated chloride channel activity"/>
    <property type="evidence" value="ECO:0007669"/>
    <property type="project" value="TreeGrafter"/>
</dbReference>
<evidence type="ECO:0000313" key="4">
    <source>
        <dbReference type="Proteomes" id="UP000812440"/>
    </source>
</evidence>
<keyword evidence="1" id="KW-0732">Signal</keyword>
<feature type="signal peptide" evidence="1">
    <location>
        <begin position="1"/>
        <end position="18"/>
    </location>
</feature>
<proteinExistence type="predicted"/>
<dbReference type="PANTHER" id="PTHR10579">
    <property type="entry name" value="CALCIUM-ACTIVATED CHLORIDE CHANNEL REGULATOR"/>
    <property type="match status" value="1"/>
</dbReference>
<dbReference type="Pfam" id="PF13519">
    <property type="entry name" value="VWA_2"/>
    <property type="match status" value="1"/>
</dbReference>
<dbReference type="AlphaFoldDB" id="A0A8T2J090"/>
<feature type="chain" id="PRO_5035899000" description="VWFA domain-containing protein" evidence="1">
    <location>
        <begin position="19"/>
        <end position="652"/>
    </location>
</feature>
<dbReference type="Pfam" id="PF08434">
    <property type="entry name" value="CLCA"/>
    <property type="match status" value="1"/>
</dbReference>
<dbReference type="PANTHER" id="PTHR10579:SF175">
    <property type="entry name" value="CALCIUM-ACTIVATED CHLORIDE CHANNEL REGULATOR 1"/>
    <property type="match status" value="1"/>
</dbReference>
<dbReference type="InterPro" id="IPR051266">
    <property type="entry name" value="CLCR"/>
</dbReference>
<dbReference type="InterPro" id="IPR002035">
    <property type="entry name" value="VWF_A"/>
</dbReference>
<dbReference type="SUPFAM" id="SSF53300">
    <property type="entry name" value="vWA-like"/>
    <property type="match status" value="1"/>
</dbReference>
<evidence type="ECO:0000259" key="2">
    <source>
        <dbReference type="PROSITE" id="PS50234"/>
    </source>
</evidence>
<protein>
    <recommendedName>
        <fullName evidence="2">VWFA domain-containing protein</fullName>
    </recommendedName>
</protein>
<name>A0A8T2J090_9PIPI</name>